<name>A0ABY6K0R2_9ARAC</name>
<sequence length="128" mass="14065">MIKPSTTSSSLNVVIFAYCPERPMRFVLLNVTTLCSHDTKISSWLPPAESWNSGELGLPYGWEAAVGKDGKTYFINLCALSQRVSLVFGTCMVQPKLDGLSLDIYLPCRISRSALACSKLGWMKLALS</sequence>
<organism evidence="1 2">
    <name type="scientific">Cordylochernes scorpioides</name>
    <dbReference type="NCBI Taxonomy" id="51811"/>
    <lineage>
        <taxon>Eukaryota</taxon>
        <taxon>Metazoa</taxon>
        <taxon>Ecdysozoa</taxon>
        <taxon>Arthropoda</taxon>
        <taxon>Chelicerata</taxon>
        <taxon>Arachnida</taxon>
        <taxon>Pseudoscorpiones</taxon>
        <taxon>Cheliferoidea</taxon>
        <taxon>Chernetidae</taxon>
        <taxon>Cordylochernes</taxon>
    </lineage>
</organism>
<dbReference type="Gene3D" id="2.20.70.10">
    <property type="match status" value="1"/>
</dbReference>
<evidence type="ECO:0000313" key="2">
    <source>
        <dbReference type="Proteomes" id="UP001235939"/>
    </source>
</evidence>
<dbReference type="EMBL" id="CP092864">
    <property type="protein sequence ID" value="UYV62502.1"/>
    <property type="molecule type" value="Genomic_DNA"/>
</dbReference>
<proteinExistence type="predicted"/>
<dbReference type="SUPFAM" id="SSF51045">
    <property type="entry name" value="WW domain"/>
    <property type="match status" value="1"/>
</dbReference>
<keyword evidence="2" id="KW-1185">Reference proteome</keyword>
<gene>
    <name evidence="1" type="ORF">LAZ67_2000855</name>
</gene>
<protein>
    <submittedName>
        <fullName evidence="1">FRMPD3</fullName>
    </submittedName>
</protein>
<accession>A0ABY6K0R2</accession>
<evidence type="ECO:0000313" key="1">
    <source>
        <dbReference type="EMBL" id="UYV62502.1"/>
    </source>
</evidence>
<dbReference type="InterPro" id="IPR036020">
    <property type="entry name" value="WW_dom_sf"/>
</dbReference>
<dbReference type="Proteomes" id="UP001235939">
    <property type="component" value="Chromosome 02"/>
</dbReference>
<reference evidence="1 2" key="1">
    <citation type="submission" date="2022-01" db="EMBL/GenBank/DDBJ databases">
        <title>A chromosomal length assembly of Cordylochernes scorpioides.</title>
        <authorList>
            <person name="Zeh D."/>
            <person name="Zeh J."/>
        </authorList>
    </citation>
    <scope>NUCLEOTIDE SEQUENCE [LARGE SCALE GENOMIC DNA]</scope>
    <source>
        <strain evidence="1">IN4F17</strain>
        <tissue evidence="1">Whole Body</tissue>
    </source>
</reference>